<reference evidence="2" key="1">
    <citation type="journal article" date="2014" name="Front. Microbiol.">
        <title>High frequency of phylogenetically diverse reductive dehalogenase-homologous genes in deep subseafloor sedimentary metagenomes.</title>
        <authorList>
            <person name="Kawai M."/>
            <person name="Futagami T."/>
            <person name="Toyoda A."/>
            <person name="Takaki Y."/>
            <person name="Nishi S."/>
            <person name="Hori S."/>
            <person name="Arai W."/>
            <person name="Tsubouchi T."/>
            <person name="Morono Y."/>
            <person name="Uchiyama I."/>
            <person name="Ito T."/>
            <person name="Fujiyama A."/>
            <person name="Inagaki F."/>
            <person name="Takami H."/>
        </authorList>
    </citation>
    <scope>NUCLEOTIDE SEQUENCE</scope>
    <source>
        <strain evidence="2">Expedition CK06-06</strain>
    </source>
</reference>
<feature type="region of interest" description="Disordered" evidence="1">
    <location>
        <begin position="46"/>
        <end position="74"/>
    </location>
</feature>
<dbReference type="AlphaFoldDB" id="X1NTZ8"/>
<name>X1NTZ8_9ZZZZ</name>
<dbReference type="EMBL" id="BARV01029729">
    <property type="protein sequence ID" value="GAI33701.1"/>
    <property type="molecule type" value="Genomic_DNA"/>
</dbReference>
<feature type="compositionally biased region" description="Polar residues" evidence="1">
    <location>
        <begin position="54"/>
        <end position="74"/>
    </location>
</feature>
<proteinExistence type="predicted"/>
<protein>
    <submittedName>
        <fullName evidence="2">Uncharacterized protein</fullName>
    </submittedName>
</protein>
<evidence type="ECO:0000256" key="1">
    <source>
        <dbReference type="SAM" id="MobiDB-lite"/>
    </source>
</evidence>
<gene>
    <name evidence="2" type="ORF">S06H3_47338</name>
</gene>
<comment type="caution">
    <text evidence="2">The sequence shown here is derived from an EMBL/GenBank/DDBJ whole genome shotgun (WGS) entry which is preliminary data.</text>
</comment>
<organism evidence="2">
    <name type="scientific">marine sediment metagenome</name>
    <dbReference type="NCBI Taxonomy" id="412755"/>
    <lineage>
        <taxon>unclassified sequences</taxon>
        <taxon>metagenomes</taxon>
        <taxon>ecological metagenomes</taxon>
    </lineage>
</organism>
<accession>X1NTZ8</accession>
<sequence length="74" mass="8516">MRQDTRQKIQKKEGFKKELLPKKRDISKGIDFRKYKVASPSELINEPIKDKKQATSTSLNKTENSTGFSSIMGR</sequence>
<evidence type="ECO:0000313" key="2">
    <source>
        <dbReference type="EMBL" id="GAI33701.1"/>
    </source>
</evidence>